<organism evidence="1 2">
    <name type="scientific">Heterorhabditis bacteriophora</name>
    <name type="common">Entomopathogenic nematode worm</name>
    <dbReference type="NCBI Taxonomy" id="37862"/>
    <lineage>
        <taxon>Eukaryota</taxon>
        <taxon>Metazoa</taxon>
        <taxon>Ecdysozoa</taxon>
        <taxon>Nematoda</taxon>
        <taxon>Chromadorea</taxon>
        <taxon>Rhabditida</taxon>
        <taxon>Rhabditina</taxon>
        <taxon>Rhabditomorpha</taxon>
        <taxon>Strongyloidea</taxon>
        <taxon>Heterorhabditidae</taxon>
        <taxon>Heterorhabditis</taxon>
    </lineage>
</organism>
<name>A0A1I7WG21_HETBA</name>
<sequence length="137" mass="16390">MKKYPELTQAHKNERLCWIRIFVKCDLQRREEVQSRRFCWFLLLLKGFMQGTPTHSNQKFRWRNCYGLESIWHQQRGLPGCLRTSSSPVSPTISSEIINRIFVINTYFNKVMKFKLEISKALTPHLLEKLDQSDDRK</sequence>
<dbReference type="AlphaFoldDB" id="A0A1I7WG21"/>
<keyword evidence="1" id="KW-1185">Reference proteome</keyword>
<dbReference type="WBParaSite" id="Hba_03935">
    <property type="protein sequence ID" value="Hba_03935"/>
    <property type="gene ID" value="Hba_03935"/>
</dbReference>
<reference evidence="2" key="1">
    <citation type="submission" date="2016-11" db="UniProtKB">
        <authorList>
            <consortium name="WormBaseParasite"/>
        </authorList>
    </citation>
    <scope>IDENTIFICATION</scope>
</reference>
<dbReference type="Proteomes" id="UP000095283">
    <property type="component" value="Unplaced"/>
</dbReference>
<evidence type="ECO:0000313" key="1">
    <source>
        <dbReference type="Proteomes" id="UP000095283"/>
    </source>
</evidence>
<accession>A0A1I7WG21</accession>
<protein>
    <submittedName>
        <fullName evidence="2">Uncharacterized protein</fullName>
    </submittedName>
</protein>
<proteinExistence type="predicted"/>
<evidence type="ECO:0000313" key="2">
    <source>
        <dbReference type="WBParaSite" id="Hba_03935"/>
    </source>
</evidence>